<dbReference type="InterPro" id="IPR027417">
    <property type="entry name" value="P-loop_NTPase"/>
</dbReference>
<dbReference type="PANTHER" id="PTHR47396:SF1">
    <property type="entry name" value="ATP-DEPENDENT HELICASE IRC3-RELATED"/>
    <property type="match status" value="1"/>
</dbReference>
<evidence type="ECO:0000313" key="2">
    <source>
        <dbReference type="EMBL" id="QDT70969.1"/>
    </source>
</evidence>
<proteinExistence type="predicted"/>
<organism evidence="2 3">
    <name type="scientific">Lacipirellula limnantheis</name>
    <dbReference type="NCBI Taxonomy" id="2528024"/>
    <lineage>
        <taxon>Bacteria</taxon>
        <taxon>Pseudomonadati</taxon>
        <taxon>Planctomycetota</taxon>
        <taxon>Planctomycetia</taxon>
        <taxon>Pirellulales</taxon>
        <taxon>Lacipirellulaceae</taxon>
        <taxon>Lacipirellula</taxon>
    </lineage>
</organism>
<dbReference type="Gene3D" id="3.40.50.300">
    <property type="entry name" value="P-loop containing nucleotide triphosphate hydrolases"/>
    <property type="match status" value="1"/>
</dbReference>
<feature type="region of interest" description="Disordered" evidence="1">
    <location>
        <begin position="480"/>
        <end position="520"/>
    </location>
</feature>
<sequence length="955" mass="108202">MPKRTPHIDQLIVNSPFAEPTKFWSYDREHRLFTREEGRRPAGYVIATPGSKGFDDPGVFVELPLVNQIRPRVKAWRENGYLGATGVTKRLLEHWYDIEQRDTGKRLFFCGLEAIETLAWLTEASPAERQGIDVPSDGGPFLRWCTKLATGGGKTNVMAMLVAWQVLNKVTYPQDSRYSKNILAVAPGLTVRSRLEVLQPDGPDNFYDEFSLIPTALREPFRQGRVKIINWHKLDWESEEQIAKRRSVVKLGAKSDEAYVREVLGEMASARSLVVLNDEAHHAWRIRPGEHVKGVSRQDRDEATKWVGGLDRIHAARGILRCFDFSATPYIPAGDKSPENQLFGWIVSDFGLNDAIEAGLVKTPRIVVRDDALPDAKTYRSKLYHLYNDPDVKDDLNCPAEPHEPLPDLVSNAYYLLGVDWDAARQWWAHQGMKTPPVMITVANRTETAARIKYAFDHGKIRIQSLNDPARTLHIDSKVLDKAEAMEDSTREPGEASPRSSSDAEEDEGDEAPAKKLTKDQQAQLLRETVDSVGKVGKPGEQIQNVISVAMLSEGWDAKTVTHIMGLRAFTSQLLCEQVVGRGLRRTSYESYVNEEGLELFQPEYVNIFGVPFTFLPHEGGDDKTAPPPQPKTRVEALVEREQEFGISWPNIIRIEHEFRPQLTLDLAELPVLKLSASDAPTRAELAKVIAGKPDLSSLTNIELEELGRKNRLQKIVFEVSRDVFDQVKPTWRGTSEALIGQVIGIVERVLRSDRIVIEPPLFNQDELRRRILLTLNMNRIVQHLWNAIRFDEENTTRLTPVFDRLRPILGTDDMQPWYTGKPCSPTVKSHVNQCVFDSSWEACEAYQLDQSPHVQAWVKNDHLGFDILYAYRGAIRKYRPDFLVRLASGDMLVLEVKGEDSDENRAKREFLAEWVRAVNTHGGFGRWTSAVAYHVDDLEQILLATKTEYLTTAI</sequence>
<dbReference type="KEGG" id="llh:I41_01240"/>
<dbReference type="REBASE" id="356009">
    <property type="entry name" value="PbaI41ORF1200P"/>
</dbReference>
<protein>
    <submittedName>
        <fullName evidence="2">Uncharacterized protein</fullName>
    </submittedName>
</protein>
<dbReference type="EMBL" id="CP036339">
    <property type="protein sequence ID" value="QDT70969.1"/>
    <property type="molecule type" value="Genomic_DNA"/>
</dbReference>
<dbReference type="AlphaFoldDB" id="A0A517TRI2"/>
<dbReference type="NCBIfam" id="NF046055">
    <property type="entry name" value="restr_BPTD_3080"/>
    <property type="match status" value="1"/>
</dbReference>
<keyword evidence="3" id="KW-1185">Reference proteome</keyword>
<dbReference type="PANTHER" id="PTHR47396">
    <property type="entry name" value="TYPE I RESTRICTION ENZYME ECOKI R PROTEIN"/>
    <property type="match status" value="1"/>
</dbReference>
<dbReference type="InterPro" id="IPR050742">
    <property type="entry name" value="Helicase_Restrict-Modif_Enz"/>
</dbReference>
<dbReference type="SUPFAM" id="SSF52540">
    <property type="entry name" value="P-loop containing nucleoside triphosphate hydrolases"/>
    <property type="match status" value="1"/>
</dbReference>
<accession>A0A517TRI2</accession>
<feature type="compositionally biased region" description="Basic and acidic residues" evidence="1">
    <location>
        <begin position="480"/>
        <end position="494"/>
    </location>
</feature>
<dbReference type="RefSeq" id="WP_145429978.1">
    <property type="nucleotide sequence ID" value="NZ_CP036339.1"/>
</dbReference>
<evidence type="ECO:0000313" key="3">
    <source>
        <dbReference type="Proteomes" id="UP000317909"/>
    </source>
</evidence>
<evidence type="ECO:0000256" key="1">
    <source>
        <dbReference type="SAM" id="MobiDB-lite"/>
    </source>
</evidence>
<reference evidence="2 3" key="1">
    <citation type="submission" date="2019-02" db="EMBL/GenBank/DDBJ databases">
        <title>Deep-cultivation of Planctomycetes and their phenomic and genomic characterization uncovers novel biology.</title>
        <authorList>
            <person name="Wiegand S."/>
            <person name="Jogler M."/>
            <person name="Boedeker C."/>
            <person name="Pinto D."/>
            <person name="Vollmers J."/>
            <person name="Rivas-Marin E."/>
            <person name="Kohn T."/>
            <person name="Peeters S.H."/>
            <person name="Heuer A."/>
            <person name="Rast P."/>
            <person name="Oberbeckmann S."/>
            <person name="Bunk B."/>
            <person name="Jeske O."/>
            <person name="Meyerdierks A."/>
            <person name="Storesund J.E."/>
            <person name="Kallscheuer N."/>
            <person name="Luecker S."/>
            <person name="Lage O.M."/>
            <person name="Pohl T."/>
            <person name="Merkel B.J."/>
            <person name="Hornburger P."/>
            <person name="Mueller R.-W."/>
            <person name="Bruemmer F."/>
            <person name="Labrenz M."/>
            <person name="Spormann A.M."/>
            <person name="Op den Camp H."/>
            <person name="Overmann J."/>
            <person name="Amann R."/>
            <person name="Jetten M.S.M."/>
            <person name="Mascher T."/>
            <person name="Medema M.H."/>
            <person name="Devos D.P."/>
            <person name="Kaster A.-K."/>
            <person name="Ovreas L."/>
            <person name="Rohde M."/>
            <person name="Galperin M.Y."/>
            <person name="Jogler C."/>
        </authorList>
    </citation>
    <scope>NUCLEOTIDE SEQUENCE [LARGE SCALE GENOMIC DNA]</scope>
    <source>
        <strain evidence="2 3">I41</strain>
    </source>
</reference>
<dbReference type="OrthoDB" id="9804145at2"/>
<dbReference type="GO" id="GO:0005829">
    <property type="term" value="C:cytosol"/>
    <property type="evidence" value="ECO:0007669"/>
    <property type="project" value="TreeGrafter"/>
</dbReference>
<gene>
    <name evidence="2" type="ORF">I41_01240</name>
</gene>
<name>A0A517TRI2_9BACT</name>
<dbReference type="Proteomes" id="UP000317909">
    <property type="component" value="Chromosome"/>
</dbReference>